<dbReference type="InterPro" id="IPR006612">
    <property type="entry name" value="THAP_Znf"/>
</dbReference>
<dbReference type="SUPFAM" id="SSF57716">
    <property type="entry name" value="Glucocorticoid receptor-like (DNA-binding domain)"/>
    <property type="match status" value="1"/>
</dbReference>
<evidence type="ECO:0000256" key="6">
    <source>
        <dbReference type="PROSITE-ProRule" id="PRU00309"/>
    </source>
</evidence>
<evidence type="ECO:0000256" key="3">
    <source>
        <dbReference type="ARBA" id="ARBA00022833"/>
    </source>
</evidence>
<keyword evidence="11" id="KW-1185">Reference proteome</keyword>
<dbReference type="Pfam" id="PF05485">
    <property type="entry name" value="THAP"/>
    <property type="match status" value="1"/>
</dbReference>
<dbReference type="SMART" id="SM00980">
    <property type="entry name" value="THAP"/>
    <property type="match status" value="1"/>
</dbReference>
<evidence type="ECO:0000259" key="9">
    <source>
        <dbReference type="PROSITE" id="PS50950"/>
    </source>
</evidence>
<name>A0ABQ7PRN8_PLUXY</name>
<feature type="region of interest" description="Disordered" evidence="7">
    <location>
        <begin position="151"/>
        <end position="175"/>
    </location>
</feature>
<sequence length="344" mass="38576">MPYYCTVPRCTSMAGKAKNVSFHQFPRDEELARLWNDILKRGKPYTKYSKVCSLHFKPEDYTITSVGRNKGQWRTLRKDAIPSMNLPLETPPPSQGRSSSGVPGGIPPNLMDPQVQQQVAQAIYMQTMLAMQAASYRGEGVDLSVRQDALPNQDDASDHSDEADHQQPESSHRDMSELEKFLLKYNNLNEITRPPEPKQGNDPTSYKCQECTKCFKDPDVFLLHKRTHIPQDGAVKEEAQNRTISPLDGVVSEENSNVKVKNDSTLRANPILANLLKPEETKVPASVNLGKEIMQAMALNMEAYFRSIVATKKGYIEDSGSESERCEELNGSSESNRLIIDETV</sequence>
<evidence type="ECO:0000256" key="2">
    <source>
        <dbReference type="ARBA" id="ARBA00022771"/>
    </source>
</evidence>
<dbReference type="PANTHER" id="PTHR46927:SF3">
    <property type="entry name" value="THAP-TYPE DOMAIN-CONTAINING PROTEIN"/>
    <property type="match status" value="1"/>
</dbReference>
<dbReference type="EMBL" id="JAHIBW010000030">
    <property type="protein sequence ID" value="KAG7295458.1"/>
    <property type="molecule type" value="Genomic_DNA"/>
</dbReference>
<gene>
    <name evidence="10" type="ORF">JYU34_021645</name>
</gene>
<evidence type="ECO:0000259" key="8">
    <source>
        <dbReference type="PROSITE" id="PS50157"/>
    </source>
</evidence>
<proteinExistence type="predicted"/>
<dbReference type="InterPro" id="IPR013087">
    <property type="entry name" value="Znf_C2H2_type"/>
</dbReference>
<dbReference type="Gene3D" id="6.20.210.20">
    <property type="entry name" value="THAP domain"/>
    <property type="match status" value="1"/>
</dbReference>
<dbReference type="InterPro" id="IPR036236">
    <property type="entry name" value="Znf_C2H2_sf"/>
</dbReference>
<dbReference type="SUPFAM" id="SSF57667">
    <property type="entry name" value="beta-beta-alpha zinc fingers"/>
    <property type="match status" value="1"/>
</dbReference>
<dbReference type="SMART" id="SM00692">
    <property type="entry name" value="DM3"/>
    <property type="match status" value="1"/>
</dbReference>
<feature type="domain" description="THAP-type" evidence="9">
    <location>
        <begin position="1"/>
        <end position="85"/>
    </location>
</feature>
<evidence type="ECO:0008006" key="12">
    <source>
        <dbReference type="Google" id="ProtNLM"/>
    </source>
</evidence>
<evidence type="ECO:0000313" key="10">
    <source>
        <dbReference type="EMBL" id="KAG7295458.1"/>
    </source>
</evidence>
<evidence type="ECO:0000256" key="1">
    <source>
        <dbReference type="ARBA" id="ARBA00022723"/>
    </source>
</evidence>
<keyword evidence="2 5" id="KW-0863">Zinc-finger</keyword>
<accession>A0ABQ7PRN8</accession>
<dbReference type="Proteomes" id="UP000823941">
    <property type="component" value="Chromosome 30"/>
</dbReference>
<feature type="region of interest" description="Disordered" evidence="7">
    <location>
        <begin position="82"/>
        <end position="112"/>
    </location>
</feature>
<protein>
    <recommendedName>
        <fullName evidence="12">THAP-type domain-containing protein</fullName>
    </recommendedName>
</protein>
<dbReference type="PANTHER" id="PTHR46927">
    <property type="entry name" value="AGAP005574-PA"/>
    <property type="match status" value="1"/>
</dbReference>
<feature type="compositionally biased region" description="Basic and acidic residues" evidence="7">
    <location>
        <begin position="156"/>
        <end position="175"/>
    </location>
</feature>
<keyword evidence="3" id="KW-0862">Zinc</keyword>
<dbReference type="PROSITE" id="PS50950">
    <property type="entry name" value="ZF_THAP"/>
    <property type="match status" value="1"/>
</dbReference>
<feature type="domain" description="C2H2-type" evidence="8">
    <location>
        <begin position="206"/>
        <end position="233"/>
    </location>
</feature>
<evidence type="ECO:0000256" key="4">
    <source>
        <dbReference type="ARBA" id="ARBA00023125"/>
    </source>
</evidence>
<dbReference type="InterPro" id="IPR038441">
    <property type="entry name" value="THAP_Znf_sf"/>
</dbReference>
<comment type="caution">
    <text evidence="10">The sequence shown here is derived from an EMBL/GenBank/DDBJ whole genome shotgun (WGS) entry which is preliminary data.</text>
</comment>
<organism evidence="10 11">
    <name type="scientific">Plutella xylostella</name>
    <name type="common">Diamondback moth</name>
    <name type="synonym">Plutella maculipennis</name>
    <dbReference type="NCBI Taxonomy" id="51655"/>
    <lineage>
        <taxon>Eukaryota</taxon>
        <taxon>Metazoa</taxon>
        <taxon>Ecdysozoa</taxon>
        <taxon>Arthropoda</taxon>
        <taxon>Hexapoda</taxon>
        <taxon>Insecta</taxon>
        <taxon>Pterygota</taxon>
        <taxon>Neoptera</taxon>
        <taxon>Endopterygota</taxon>
        <taxon>Lepidoptera</taxon>
        <taxon>Glossata</taxon>
        <taxon>Ditrysia</taxon>
        <taxon>Yponomeutoidea</taxon>
        <taxon>Plutellidae</taxon>
        <taxon>Plutella</taxon>
    </lineage>
</organism>
<keyword evidence="4 6" id="KW-0238">DNA-binding</keyword>
<evidence type="ECO:0000256" key="5">
    <source>
        <dbReference type="PROSITE-ProRule" id="PRU00042"/>
    </source>
</evidence>
<dbReference type="InterPro" id="IPR052224">
    <property type="entry name" value="THAP_domain_protein"/>
</dbReference>
<evidence type="ECO:0000256" key="7">
    <source>
        <dbReference type="SAM" id="MobiDB-lite"/>
    </source>
</evidence>
<evidence type="ECO:0000313" key="11">
    <source>
        <dbReference type="Proteomes" id="UP000823941"/>
    </source>
</evidence>
<keyword evidence="1" id="KW-0479">Metal-binding</keyword>
<dbReference type="PROSITE" id="PS00028">
    <property type="entry name" value="ZINC_FINGER_C2H2_1"/>
    <property type="match status" value="1"/>
</dbReference>
<dbReference type="PROSITE" id="PS50157">
    <property type="entry name" value="ZINC_FINGER_C2H2_2"/>
    <property type="match status" value="1"/>
</dbReference>
<reference evidence="10 11" key="1">
    <citation type="submission" date="2021-06" db="EMBL/GenBank/DDBJ databases">
        <title>A haploid diamondback moth (Plutella xylostella L.) genome assembly resolves 31 chromosomes and identifies a diamide resistance mutation.</title>
        <authorList>
            <person name="Ward C.M."/>
            <person name="Perry K.D."/>
            <person name="Baker G."/>
            <person name="Powis K."/>
            <person name="Heckel D.G."/>
            <person name="Baxter S.W."/>
        </authorList>
    </citation>
    <scope>NUCLEOTIDE SEQUENCE [LARGE SCALE GENOMIC DNA]</scope>
    <source>
        <strain evidence="10 11">LV</strain>
        <tissue evidence="10">Single pupa</tissue>
    </source>
</reference>